<proteinExistence type="predicted"/>
<sequence>MRVPDIGSPAGFDVATVLTGSGVTLLLSAGIMTYGDRLQFSSGELYGISGIVLVVLGVLVGLVLVATGNR</sequence>
<feature type="transmembrane region" description="Helical" evidence="1">
    <location>
        <begin position="46"/>
        <end position="66"/>
    </location>
</feature>
<keyword evidence="1" id="KW-1133">Transmembrane helix</keyword>
<accession>A0A1I4BKN8</accession>
<evidence type="ECO:0000313" key="2">
    <source>
        <dbReference type="EMBL" id="SFK68546.1"/>
    </source>
</evidence>
<keyword evidence="1" id="KW-0472">Membrane</keyword>
<dbReference type="EMBL" id="FOTC01000001">
    <property type="protein sequence ID" value="SFK68546.1"/>
    <property type="molecule type" value="Genomic_DNA"/>
</dbReference>
<protein>
    <submittedName>
        <fullName evidence="2">Uncharacterized protein</fullName>
    </submittedName>
</protein>
<keyword evidence="1" id="KW-0812">Transmembrane</keyword>
<name>A0A1I4BKN8_9EURY</name>
<evidence type="ECO:0000256" key="1">
    <source>
        <dbReference type="SAM" id="Phobius"/>
    </source>
</evidence>
<gene>
    <name evidence="2" type="ORF">SAMN04487950_0575</name>
</gene>
<evidence type="ECO:0000313" key="3">
    <source>
        <dbReference type="Proteomes" id="UP000199607"/>
    </source>
</evidence>
<organism evidence="2 3">
    <name type="scientific">Halogranum rubrum</name>
    <dbReference type="NCBI Taxonomy" id="553466"/>
    <lineage>
        <taxon>Archaea</taxon>
        <taxon>Methanobacteriati</taxon>
        <taxon>Methanobacteriota</taxon>
        <taxon>Stenosarchaea group</taxon>
        <taxon>Halobacteria</taxon>
        <taxon>Halobacteriales</taxon>
        <taxon>Haloferacaceae</taxon>
    </lineage>
</organism>
<feature type="transmembrane region" description="Helical" evidence="1">
    <location>
        <begin position="12"/>
        <end position="34"/>
    </location>
</feature>
<reference evidence="3" key="1">
    <citation type="submission" date="2016-10" db="EMBL/GenBank/DDBJ databases">
        <authorList>
            <person name="Varghese N."/>
            <person name="Submissions S."/>
        </authorList>
    </citation>
    <scope>NUCLEOTIDE SEQUENCE [LARGE SCALE GENOMIC DNA]</scope>
    <source>
        <strain evidence="3">CGMCC 1.7738</strain>
    </source>
</reference>
<keyword evidence="3" id="KW-1185">Reference proteome</keyword>
<dbReference type="AlphaFoldDB" id="A0A1I4BKN8"/>
<dbReference type="Proteomes" id="UP000199607">
    <property type="component" value="Unassembled WGS sequence"/>
</dbReference>
<dbReference type="STRING" id="553466.SAMN04487950_0575"/>